<proteinExistence type="predicted"/>
<evidence type="ECO:0000256" key="1">
    <source>
        <dbReference type="ARBA" id="ARBA00004141"/>
    </source>
</evidence>
<dbReference type="Pfam" id="PF00892">
    <property type="entry name" value="EamA"/>
    <property type="match status" value="2"/>
</dbReference>
<feature type="domain" description="EamA" evidence="6">
    <location>
        <begin position="7"/>
        <end position="137"/>
    </location>
</feature>
<feature type="transmembrane region" description="Helical" evidence="5">
    <location>
        <begin position="149"/>
        <end position="167"/>
    </location>
</feature>
<feature type="transmembrane region" description="Helical" evidence="5">
    <location>
        <begin position="277"/>
        <end position="296"/>
    </location>
</feature>
<keyword evidence="8" id="KW-1185">Reference proteome</keyword>
<keyword evidence="3 5" id="KW-1133">Transmembrane helix</keyword>
<evidence type="ECO:0000259" key="6">
    <source>
        <dbReference type="Pfam" id="PF00892"/>
    </source>
</evidence>
<dbReference type="EMBL" id="FNDD01000010">
    <property type="protein sequence ID" value="SDH18497.1"/>
    <property type="molecule type" value="Genomic_DNA"/>
</dbReference>
<dbReference type="PANTHER" id="PTHR22911:SF6">
    <property type="entry name" value="SOLUTE CARRIER FAMILY 35 MEMBER G1"/>
    <property type="match status" value="1"/>
</dbReference>
<evidence type="ECO:0000313" key="7">
    <source>
        <dbReference type="EMBL" id="SDH18497.1"/>
    </source>
</evidence>
<keyword evidence="2 5" id="KW-0812">Transmembrane</keyword>
<dbReference type="InterPro" id="IPR000620">
    <property type="entry name" value="EamA_dom"/>
</dbReference>
<dbReference type="OrthoDB" id="6019878at2"/>
<dbReference type="RefSeq" id="WP_093272955.1">
    <property type="nucleotide sequence ID" value="NZ_FNDD01000010.1"/>
</dbReference>
<evidence type="ECO:0000256" key="2">
    <source>
        <dbReference type="ARBA" id="ARBA00022692"/>
    </source>
</evidence>
<evidence type="ECO:0000313" key="8">
    <source>
        <dbReference type="Proteomes" id="UP000198854"/>
    </source>
</evidence>
<feature type="transmembrane region" description="Helical" evidence="5">
    <location>
        <begin position="121"/>
        <end position="143"/>
    </location>
</feature>
<gene>
    <name evidence="7" type="ORF">SAMN04488136_11041</name>
</gene>
<dbReference type="PANTHER" id="PTHR22911">
    <property type="entry name" value="ACYL-MALONYL CONDENSING ENZYME-RELATED"/>
    <property type="match status" value="1"/>
</dbReference>
<reference evidence="7 8" key="1">
    <citation type="submission" date="2016-10" db="EMBL/GenBank/DDBJ databases">
        <authorList>
            <person name="de Groot N.N."/>
        </authorList>
    </citation>
    <scope>NUCLEOTIDE SEQUENCE [LARGE SCALE GENOMIC DNA]</scope>
    <source>
        <strain evidence="7 8">CGMCC 1.10228</strain>
    </source>
</reference>
<evidence type="ECO:0000256" key="3">
    <source>
        <dbReference type="ARBA" id="ARBA00022989"/>
    </source>
</evidence>
<dbReference type="SUPFAM" id="SSF103481">
    <property type="entry name" value="Multidrug resistance efflux transporter EmrE"/>
    <property type="match status" value="2"/>
</dbReference>
<dbReference type="STRING" id="861298.SAMN04488136_11041"/>
<feature type="transmembrane region" description="Helical" evidence="5">
    <location>
        <begin position="252"/>
        <end position="271"/>
    </location>
</feature>
<dbReference type="Gene3D" id="1.10.3730.20">
    <property type="match status" value="1"/>
</dbReference>
<feature type="transmembrane region" description="Helical" evidence="5">
    <location>
        <begin position="219"/>
        <end position="240"/>
    </location>
</feature>
<evidence type="ECO:0000256" key="4">
    <source>
        <dbReference type="ARBA" id="ARBA00023136"/>
    </source>
</evidence>
<feature type="transmembrane region" description="Helical" evidence="5">
    <location>
        <begin position="96"/>
        <end position="114"/>
    </location>
</feature>
<dbReference type="InterPro" id="IPR037185">
    <property type="entry name" value="EmrE-like"/>
</dbReference>
<accession>A0A1G8AC97</accession>
<sequence length="315" mass="35351">MPNQLYPILFMLSSTFSLSISGLLSKSLANQLDANLFGFLRFLLPALLILLMLCVRGVRKPSAEMLKPMWIRALCIAACQLCFIFSLKHLTLVESVVLFGTGPLFIPVLERLFFAEPIKWVTVACLIVTFSGVVMLSGGVGNIEFRPELFIGLAAGLFNAGSQISLYRASKSQLNALEINFWTFFYASILLFPVMAVSLYVSDSAFNLQFVQAEVNNPILLVVMLATLSLLVINTQVFRSKAYKLVSSSSQLAPLIFTNLLFTALWQWLFFSDPFTHHQLLGLALIVLANVLNMLIPQWPNIRKMFEQYQHRTSH</sequence>
<name>A0A1G8AC97_9VIBR</name>
<dbReference type="AlphaFoldDB" id="A0A1G8AC97"/>
<organism evidence="7 8">
    <name type="scientific">Vibrio xiamenensis</name>
    <dbReference type="NCBI Taxonomy" id="861298"/>
    <lineage>
        <taxon>Bacteria</taxon>
        <taxon>Pseudomonadati</taxon>
        <taxon>Pseudomonadota</taxon>
        <taxon>Gammaproteobacteria</taxon>
        <taxon>Vibrionales</taxon>
        <taxon>Vibrionaceae</taxon>
        <taxon>Vibrio</taxon>
    </lineage>
</organism>
<feature type="domain" description="EamA" evidence="6">
    <location>
        <begin position="149"/>
        <end position="293"/>
    </location>
</feature>
<feature type="transmembrane region" description="Helical" evidence="5">
    <location>
        <begin position="70"/>
        <end position="90"/>
    </location>
</feature>
<feature type="transmembrane region" description="Helical" evidence="5">
    <location>
        <begin position="39"/>
        <end position="58"/>
    </location>
</feature>
<evidence type="ECO:0000256" key="5">
    <source>
        <dbReference type="SAM" id="Phobius"/>
    </source>
</evidence>
<dbReference type="GO" id="GO:0016020">
    <property type="term" value="C:membrane"/>
    <property type="evidence" value="ECO:0007669"/>
    <property type="project" value="UniProtKB-SubCell"/>
</dbReference>
<protein>
    <submittedName>
        <fullName evidence="7">Permease of the drug/metabolite transporter (DMT) superfamily</fullName>
    </submittedName>
</protein>
<feature type="transmembrane region" description="Helical" evidence="5">
    <location>
        <begin position="179"/>
        <end position="199"/>
    </location>
</feature>
<comment type="subcellular location">
    <subcellularLocation>
        <location evidence="1">Membrane</location>
        <topology evidence="1">Multi-pass membrane protein</topology>
    </subcellularLocation>
</comment>
<keyword evidence="4 5" id="KW-0472">Membrane</keyword>
<dbReference type="Proteomes" id="UP000198854">
    <property type="component" value="Unassembled WGS sequence"/>
</dbReference>